<evidence type="ECO:0000313" key="1">
    <source>
        <dbReference type="EMBL" id="GFH26354.1"/>
    </source>
</evidence>
<evidence type="ECO:0000313" key="2">
    <source>
        <dbReference type="Proteomes" id="UP000485058"/>
    </source>
</evidence>
<dbReference type="Proteomes" id="UP000485058">
    <property type="component" value="Unassembled WGS sequence"/>
</dbReference>
<keyword evidence="2" id="KW-1185">Reference proteome</keyword>
<protein>
    <submittedName>
        <fullName evidence="1">Uncharacterized protein</fullName>
    </submittedName>
</protein>
<organism evidence="1 2">
    <name type="scientific">Haematococcus lacustris</name>
    <name type="common">Green alga</name>
    <name type="synonym">Haematococcus pluvialis</name>
    <dbReference type="NCBI Taxonomy" id="44745"/>
    <lineage>
        <taxon>Eukaryota</taxon>
        <taxon>Viridiplantae</taxon>
        <taxon>Chlorophyta</taxon>
        <taxon>core chlorophytes</taxon>
        <taxon>Chlorophyceae</taxon>
        <taxon>CS clade</taxon>
        <taxon>Chlamydomonadales</taxon>
        <taxon>Haematococcaceae</taxon>
        <taxon>Haematococcus</taxon>
    </lineage>
</organism>
<reference evidence="1 2" key="1">
    <citation type="submission" date="2020-02" db="EMBL/GenBank/DDBJ databases">
        <title>Draft genome sequence of Haematococcus lacustris strain NIES-144.</title>
        <authorList>
            <person name="Morimoto D."/>
            <person name="Nakagawa S."/>
            <person name="Yoshida T."/>
            <person name="Sawayama S."/>
        </authorList>
    </citation>
    <scope>NUCLEOTIDE SEQUENCE [LARGE SCALE GENOMIC DNA]</scope>
    <source>
        <strain evidence="1 2">NIES-144</strain>
    </source>
</reference>
<dbReference type="EMBL" id="BLLF01003103">
    <property type="protein sequence ID" value="GFH26354.1"/>
    <property type="molecule type" value="Genomic_DNA"/>
</dbReference>
<gene>
    <name evidence="1" type="ORF">HaLaN_24491</name>
</gene>
<proteinExistence type="predicted"/>
<comment type="caution">
    <text evidence="1">The sequence shown here is derived from an EMBL/GenBank/DDBJ whole genome shotgun (WGS) entry which is preliminary data.</text>
</comment>
<name>A0A6A0A2Y2_HAELA</name>
<accession>A0A6A0A2Y2</accession>
<dbReference type="AlphaFoldDB" id="A0A6A0A2Y2"/>
<sequence>MLDWCIFLSPPTSPFTPARHWPLLPGAPILEEWSMSNEGAKHDRRRSSHAAASRTAWADCAQRTKEVGELWFVGAAPLPPAVTLAGPGCKQQHGLPPWPAGLTGSAAVPGLWPLLLASGQSLWLHGVLAADRHASAVAHVSGPPVRLDVCLAPVVVHGLDLLLHASELWGLVY</sequence>